<keyword evidence="6" id="KW-0677">Repeat</keyword>
<evidence type="ECO:0000313" key="7">
    <source>
        <dbReference type="EMBL" id="DBA23915.1"/>
    </source>
</evidence>
<keyword evidence="5" id="KW-0433">Leucine-rich repeat</keyword>
<gene>
    <name evidence="7" type="ORF">GDO54_011628</name>
</gene>
<dbReference type="Pfam" id="PF13516">
    <property type="entry name" value="LRR_6"/>
    <property type="match status" value="1"/>
</dbReference>
<evidence type="ECO:0000256" key="2">
    <source>
        <dbReference type="ARBA" id="ARBA00009552"/>
    </source>
</evidence>
<accession>A0AAV3AFV0</accession>
<dbReference type="Proteomes" id="UP001181693">
    <property type="component" value="Unassembled WGS sequence"/>
</dbReference>
<dbReference type="PROSITE" id="PS51450">
    <property type="entry name" value="LRR"/>
    <property type="match status" value="1"/>
</dbReference>
<dbReference type="PANTHER" id="PTHR14224">
    <property type="entry name" value="SIMILAR TO PREFERENTIALLY EXPRESSED ANTIGEN IN MELANOMA-LIKE 3"/>
    <property type="match status" value="1"/>
</dbReference>
<dbReference type="SUPFAM" id="SSF52047">
    <property type="entry name" value="RNI-like"/>
    <property type="match status" value="1"/>
</dbReference>
<dbReference type="InterPro" id="IPR001611">
    <property type="entry name" value="Leu-rich_rpt"/>
</dbReference>
<dbReference type="Gene3D" id="3.80.10.10">
    <property type="entry name" value="Ribonuclease Inhibitor"/>
    <property type="match status" value="1"/>
</dbReference>
<keyword evidence="8" id="KW-1185">Reference proteome</keyword>
<evidence type="ECO:0000313" key="8">
    <source>
        <dbReference type="Proteomes" id="UP001181693"/>
    </source>
</evidence>
<evidence type="ECO:0000256" key="4">
    <source>
        <dbReference type="ARBA" id="ARBA00022490"/>
    </source>
</evidence>
<dbReference type="EMBL" id="DYDO01000005">
    <property type="protein sequence ID" value="DBA23915.1"/>
    <property type="molecule type" value="Genomic_DNA"/>
</dbReference>
<evidence type="ECO:0000256" key="6">
    <source>
        <dbReference type="ARBA" id="ARBA00022737"/>
    </source>
</evidence>
<name>A0AAV3AFV0_PYXAD</name>
<comment type="subcellular location">
    <subcellularLocation>
        <location evidence="1">Cytoplasm</location>
    </subcellularLocation>
</comment>
<dbReference type="AlphaFoldDB" id="A0AAV3AFV0"/>
<comment type="caution">
    <text evidence="7">The sequence shown here is derived from an EMBL/GenBank/DDBJ whole genome shotgun (WGS) entry which is preliminary data.</text>
</comment>
<evidence type="ECO:0000256" key="3">
    <source>
        <dbReference type="ARBA" id="ARBA00014228"/>
    </source>
</evidence>
<dbReference type="InterPro" id="IPR050694">
    <property type="entry name" value="LRRC14/PRAME"/>
</dbReference>
<comment type="similarity">
    <text evidence="2">Belongs to the PRAME family. LRRC14 subfamily.</text>
</comment>
<protein>
    <recommendedName>
        <fullName evidence="3">Leucine-rich repeat-containing protein 14</fullName>
    </recommendedName>
</protein>
<proteinExistence type="inferred from homology"/>
<keyword evidence="4" id="KW-0963">Cytoplasm</keyword>
<reference evidence="7" key="1">
    <citation type="thesis" date="2020" institute="ProQuest LLC" country="789 East Eisenhower Parkway, Ann Arbor, MI, USA">
        <title>Comparative Genomics and Chromosome Evolution.</title>
        <authorList>
            <person name="Mudd A.B."/>
        </authorList>
    </citation>
    <scope>NUCLEOTIDE SEQUENCE</scope>
    <source>
        <strain evidence="7">1538</strain>
        <tissue evidence="7">Blood</tissue>
    </source>
</reference>
<organism evidence="7 8">
    <name type="scientific">Pyxicephalus adspersus</name>
    <name type="common">African bullfrog</name>
    <dbReference type="NCBI Taxonomy" id="30357"/>
    <lineage>
        <taxon>Eukaryota</taxon>
        <taxon>Metazoa</taxon>
        <taxon>Chordata</taxon>
        <taxon>Craniata</taxon>
        <taxon>Vertebrata</taxon>
        <taxon>Euteleostomi</taxon>
        <taxon>Amphibia</taxon>
        <taxon>Batrachia</taxon>
        <taxon>Anura</taxon>
        <taxon>Neobatrachia</taxon>
        <taxon>Ranoidea</taxon>
        <taxon>Pyxicephalidae</taxon>
        <taxon>Pyxicephalinae</taxon>
        <taxon>Pyxicephalus</taxon>
    </lineage>
</organism>
<dbReference type="GO" id="GO:0005737">
    <property type="term" value="C:cytoplasm"/>
    <property type="evidence" value="ECO:0007669"/>
    <property type="project" value="UniProtKB-SubCell"/>
</dbReference>
<evidence type="ECO:0000256" key="5">
    <source>
        <dbReference type="ARBA" id="ARBA00022614"/>
    </source>
</evidence>
<dbReference type="InterPro" id="IPR032675">
    <property type="entry name" value="LRR_dom_sf"/>
</dbReference>
<sequence length="486" mass="54285">MLSLVCLCAQKVVSDHASLRRALDSIPRELYPQLFTAAFRDRKTLVLQDLVQRWPFSVLSFQELLQGDPGQLHPNPSRVSTQSVILGVMDYLGDAKSRERGCRLRLLDMTGAQDTVLEQGPDAMSLWSRTVTLAKACIDLSKRCRDEATQAAKRRRGHGDSPLAPSTPIDFVEVKTDLFVNSTSYSVLREALQASTHGPLRLRCRDLRAEELSLRSTVGLLELLNPAGVRQIDLRFNNLGLDGLNAILPAMVKFGTLRSLKLPYSNIDVRRLTPDMEDAMGKFAALIGRLRSLKELNLGSSRLSGRLRQLLGSIEEPLECLELAFCFLLPADLYYLSRSPHISNLKKLDLSGNNLSELLLPPFQQLLSTVSSSLLYLDIMECKLSDSALSSVLPTLCCCTRLRYLGLFWNPLSSQGLRTLVQNCVRLRELQLVVYPYPTDCYGDDPDRGTPYSPLLDNAIDQEKLTQFSAELQEMLVWAERTPAAS</sequence>
<evidence type="ECO:0000256" key="1">
    <source>
        <dbReference type="ARBA" id="ARBA00004496"/>
    </source>
</evidence>
<dbReference type="PANTHER" id="PTHR14224:SF9">
    <property type="entry name" value="LEUCINE-RICH REPEAT-CONTAINING PROTEIN 14"/>
    <property type="match status" value="1"/>
</dbReference>